<evidence type="ECO:0000313" key="4">
    <source>
        <dbReference type="EMBL" id="WAR08194.1"/>
    </source>
</evidence>
<protein>
    <submittedName>
        <fullName evidence="4">TSP1-like protein</fullName>
    </submittedName>
</protein>
<feature type="region of interest" description="Disordered" evidence="3">
    <location>
        <begin position="1"/>
        <end position="24"/>
    </location>
</feature>
<dbReference type="Proteomes" id="UP001164746">
    <property type="component" value="Chromosome 6"/>
</dbReference>
<accession>A0ABY7EIH1</accession>
<keyword evidence="2" id="KW-1015">Disulfide bond</keyword>
<keyword evidence="5" id="KW-1185">Reference proteome</keyword>
<dbReference type="InterPro" id="IPR036383">
    <property type="entry name" value="TSP1_rpt_sf"/>
</dbReference>
<dbReference type="Pfam" id="PF00090">
    <property type="entry name" value="TSP_1"/>
    <property type="match status" value="1"/>
</dbReference>
<dbReference type="InterPro" id="IPR052065">
    <property type="entry name" value="Compl_asym_regulator"/>
</dbReference>
<evidence type="ECO:0000256" key="2">
    <source>
        <dbReference type="ARBA" id="ARBA00023157"/>
    </source>
</evidence>
<dbReference type="EMBL" id="CP111017">
    <property type="protein sequence ID" value="WAR08194.1"/>
    <property type="molecule type" value="Genomic_DNA"/>
</dbReference>
<proteinExistence type="predicted"/>
<sequence>STAAGHSGVPGGNVMSPVETEQGHVSGHVTTLPLHMVVTTVKATKIKQLRESHCRTKQLILKSCVKWFMTAVGWTTWSNWSACSVTCERQRSRSCQNPLASLMNNSCSGDAEETQTFKIVRRHRRDEV</sequence>
<dbReference type="PANTHER" id="PTHR22906:SF21">
    <property type="entry name" value="SEMA DOMAIN-CONTAINING PROTEIN"/>
    <property type="match status" value="1"/>
</dbReference>
<dbReference type="InterPro" id="IPR000884">
    <property type="entry name" value="TSP1_rpt"/>
</dbReference>
<dbReference type="PANTHER" id="PTHR22906">
    <property type="entry name" value="PROPERDIN"/>
    <property type="match status" value="1"/>
</dbReference>
<dbReference type="SUPFAM" id="SSF82895">
    <property type="entry name" value="TSP-1 type 1 repeat"/>
    <property type="match status" value="1"/>
</dbReference>
<feature type="non-terminal residue" evidence="4">
    <location>
        <position position="1"/>
    </location>
</feature>
<evidence type="ECO:0000313" key="5">
    <source>
        <dbReference type="Proteomes" id="UP001164746"/>
    </source>
</evidence>
<organism evidence="4 5">
    <name type="scientific">Mya arenaria</name>
    <name type="common">Soft-shell clam</name>
    <dbReference type="NCBI Taxonomy" id="6604"/>
    <lineage>
        <taxon>Eukaryota</taxon>
        <taxon>Metazoa</taxon>
        <taxon>Spiralia</taxon>
        <taxon>Lophotrochozoa</taxon>
        <taxon>Mollusca</taxon>
        <taxon>Bivalvia</taxon>
        <taxon>Autobranchia</taxon>
        <taxon>Heteroconchia</taxon>
        <taxon>Euheterodonta</taxon>
        <taxon>Imparidentia</taxon>
        <taxon>Neoheterodontei</taxon>
        <taxon>Myida</taxon>
        <taxon>Myoidea</taxon>
        <taxon>Myidae</taxon>
        <taxon>Mya</taxon>
    </lineage>
</organism>
<dbReference type="SMART" id="SM00209">
    <property type="entry name" value="TSP1"/>
    <property type="match status" value="1"/>
</dbReference>
<dbReference type="PROSITE" id="PS50092">
    <property type="entry name" value="TSP1"/>
    <property type="match status" value="1"/>
</dbReference>
<evidence type="ECO:0000256" key="3">
    <source>
        <dbReference type="SAM" id="MobiDB-lite"/>
    </source>
</evidence>
<evidence type="ECO:0000256" key="1">
    <source>
        <dbReference type="ARBA" id="ARBA00022737"/>
    </source>
</evidence>
<dbReference type="Gene3D" id="2.20.100.10">
    <property type="entry name" value="Thrombospondin type-1 (TSP1) repeat"/>
    <property type="match status" value="1"/>
</dbReference>
<reference evidence="4" key="1">
    <citation type="submission" date="2022-11" db="EMBL/GenBank/DDBJ databases">
        <title>Centuries of genome instability and evolution in soft-shell clam transmissible cancer (bioRxiv).</title>
        <authorList>
            <person name="Hart S.F.M."/>
            <person name="Yonemitsu M.A."/>
            <person name="Giersch R.M."/>
            <person name="Beal B.F."/>
            <person name="Arriagada G."/>
            <person name="Davis B.W."/>
            <person name="Ostrander E.A."/>
            <person name="Goff S.P."/>
            <person name="Metzger M.J."/>
        </authorList>
    </citation>
    <scope>NUCLEOTIDE SEQUENCE</scope>
    <source>
        <strain evidence="4">MELC-2E11</strain>
        <tissue evidence="4">Siphon/mantle</tissue>
    </source>
</reference>
<name>A0ABY7EIH1_MYAAR</name>
<gene>
    <name evidence="4" type="ORF">MAR_018152</name>
</gene>
<keyword evidence="1" id="KW-0677">Repeat</keyword>